<sequence>MRHQRKRLEHHRDVLAAQGAQLLVAQGVDVLAIDQDAARGGLDQSVEHAHQCRFAGARQAHDDEDLARLDGEMGVEHADGLAGAGQDVLLAQALLHELQRGIGVVSEYLEHMIDDDLFGHVVGPPGGASLRLEDEQAQVELTPTACLCVHACGHAAAAKARKTERTVNP</sequence>
<organism evidence="1">
    <name type="scientific">bioreactor metagenome</name>
    <dbReference type="NCBI Taxonomy" id="1076179"/>
    <lineage>
        <taxon>unclassified sequences</taxon>
        <taxon>metagenomes</taxon>
        <taxon>ecological metagenomes</taxon>
    </lineage>
</organism>
<accession>A0A645B474</accession>
<comment type="caution">
    <text evidence="1">The sequence shown here is derived from an EMBL/GenBank/DDBJ whole genome shotgun (WGS) entry which is preliminary data.</text>
</comment>
<dbReference type="EMBL" id="VSSQ01016525">
    <property type="protein sequence ID" value="MPM57953.1"/>
    <property type="molecule type" value="Genomic_DNA"/>
</dbReference>
<protein>
    <submittedName>
        <fullName evidence="1">Uncharacterized protein</fullName>
    </submittedName>
</protein>
<gene>
    <name evidence="1" type="ORF">SDC9_104782</name>
</gene>
<dbReference type="AntiFam" id="ANF00095">
    <property type="entry name" value="Shadow ORF (opposite ABC transporters)"/>
</dbReference>
<proteinExistence type="predicted"/>
<name>A0A645B474_9ZZZZ</name>
<reference evidence="1" key="1">
    <citation type="submission" date="2019-08" db="EMBL/GenBank/DDBJ databases">
        <authorList>
            <person name="Kucharzyk K."/>
            <person name="Murdoch R.W."/>
            <person name="Higgins S."/>
            <person name="Loffler F."/>
        </authorList>
    </citation>
    <scope>NUCLEOTIDE SEQUENCE</scope>
</reference>
<dbReference type="AlphaFoldDB" id="A0A645B474"/>
<evidence type="ECO:0000313" key="1">
    <source>
        <dbReference type="EMBL" id="MPM57953.1"/>
    </source>
</evidence>